<protein>
    <recommendedName>
        <fullName evidence="4">Transmembrane protein</fullName>
    </recommendedName>
</protein>
<gene>
    <name evidence="2" type="ORF">STAIW_v1c05360</name>
</gene>
<keyword evidence="1" id="KW-0472">Membrane</keyword>
<dbReference type="KEGG" id="stai:STAIW_v1c05360"/>
<evidence type="ECO:0000313" key="3">
    <source>
        <dbReference type="Proteomes" id="UP000014984"/>
    </source>
</evidence>
<organism evidence="2 3">
    <name type="scientific">Spiroplasma taiwanense CT-1</name>
    <dbReference type="NCBI Taxonomy" id="1276220"/>
    <lineage>
        <taxon>Bacteria</taxon>
        <taxon>Bacillati</taxon>
        <taxon>Mycoplasmatota</taxon>
        <taxon>Mollicutes</taxon>
        <taxon>Entomoplasmatales</taxon>
        <taxon>Spiroplasmataceae</taxon>
        <taxon>Spiroplasma</taxon>
    </lineage>
</organism>
<dbReference type="OrthoDB" id="389596at2"/>
<evidence type="ECO:0000313" key="2">
    <source>
        <dbReference type="EMBL" id="AGR41161.1"/>
    </source>
</evidence>
<name>S5LWZ8_9MOLU</name>
<evidence type="ECO:0000256" key="1">
    <source>
        <dbReference type="SAM" id="Phobius"/>
    </source>
</evidence>
<dbReference type="EMBL" id="CP005074">
    <property type="protein sequence ID" value="AGR41161.1"/>
    <property type="molecule type" value="Genomic_DNA"/>
</dbReference>
<proteinExistence type="predicted"/>
<evidence type="ECO:0008006" key="4">
    <source>
        <dbReference type="Google" id="ProtNLM"/>
    </source>
</evidence>
<keyword evidence="1" id="KW-1133">Transmembrane helix</keyword>
<keyword evidence="1" id="KW-0812">Transmembrane</keyword>
<dbReference type="RefSeq" id="WP_020834300.1">
    <property type="nucleotide sequence ID" value="NC_021846.1"/>
</dbReference>
<keyword evidence="3" id="KW-1185">Reference proteome</keyword>
<dbReference type="PATRIC" id="fig|1276220.3.peg.546"/>
<dbReference type="AlphaFoldDB" id="S5LWZ8"/>
<feature type="transmembrane region" description="Helical" evidence="1">
    <location>
        <begin position="6"/>
        <end position="29"/>
    </location>
</feature>
<accession>S5LWZ8</accession>
<reference evidence="2 3" key="1">
    <citation type="journal article" date="2013" name="Genome Biol. Evol.">
        <title>Comparison of metabolic capacities and inference of gene content evolution in mosquito-associated Spiroplasma diminutum and S. taiwanense.</title>
        <authorList>
            <person name="Lo W.S."/>
            <person name="Ku C."/>
            <person name="Chen L.L."/>
            <person name="Chang T.H."/>
            <person name="Kuo C.H."/>
        </authorList>
    </citation>
    <scope>NUCLEOTIDE SEQUENCE [LARGE SCALE GENOMIC DNA]</scope>
    <source>
        <strain evidence="2">CT-1</strain>
    </source>
</reference>
<sequence>MDNKTLLIIIIISIWIISLLIAGILALIFKEKYKKLKKFNGEIIAKLENLEKNFQLKEVKIEFELSKNEKCFFYQRNINAFQIKIKSKNIKRKFKNFKSKLNIYVTNKRILFETFEEYLQFPISKINSYYNSPIYLNKNWINGLTLFFQENKIVIENDNSFNLFLTLKSLKQERKYEC</sequence>
<dbReference type="Proteomes" id="UP000014984">
    <property type="component" value="Chromosome"/>
</dbReference>
<dbReference type="HOGENOM" id="CLU_1371475_0_0_14"/>
<dbReference type="STRING" id="1276220.STAIW_v1c05360"/>